<dbReference type="PANTHER" id="PTHR12211">
    <property type="entry name" value="ENDOPLASMIC RETICULUM PROTEIN ERP29"/>
    <property type="match status" value="1"/>
</dbReference>
<dbReference type="PROSITE" id="PS00194">
    <property type="entry name" value="THIOREDOXIN_1"/>
    <property type="match status" value="1"/>
</dbReference>
<name>A0ABR2K4F6_9EUKA</name>
<dbReference type="PROSITE" id="PS51352">
    <property type="entry name" value="THIOREDOXIN_2"/>
    <property type="match status" value="1"/>
</dbReference>
<dbReference type="CDD" id="cd00238">
    <property type="entry name" value="ERp29c"/>
    <property type="match status" value="1"/>
</dbReference>
<dbReference type="Pfam" id="PF00085">
    <property type="entry name" value="Thioredoxin"/>
    <property type="match status" value="1"/>
</dbReference>
<gene>
    <name evidence="2" type="ORF">M9Y10_040793</name>
</gene>
<protein>
    <recommendedName>
        <fullName evidence="1">Thioredoxin domain-containing protein</fullName>
    </recommendedName>
</protein>
<dbReference type="EMBL" id="JAPFFF010000007">
    <property type="protein sequence ID" value="KAK8885347.1"/>
    <property type="molecule type" value="Genomic_DNA"/>
</dbReference>
<dbReference type="CDD" id="cd02961">
    <property type="entry name" value="PDI_a_family"/>
    <property type="match status" value="2"/>
</dbReference>
<comment type="caution">
    <text evidence="2">The sequence shown here is derived from an EMBL/GenBank/DDBJ whole genome shotgun (WGS) entry which is preliminary data.</text>
</comment>
<dbReference type="InterPro" id="IPR011679">
    <property type="entry name" value="ERp29_C"/>
</dbReference>
<dbReference type="InterPro" id="IPR013766">
    <property type="entry name" value="Thioredoxin_domain"/>
</dbReference>
<accession>A0ABR2K4F6</accession>
<proteinExistence type="predicted"/>
<dbReference type="Gene3D" id="1.20.1150.12">
    <property type="entry name" value="Endoplasmic reticulum resident protein 29, C-terminal domain"/>
    <property type="match status" value="1"/>
</dbReference>
<evidence type="ECO:0000259" key="1">
    <source>
        <dbReference type="PROSITE" id="PS51352"/>
    </source>
</evidence>
<dbReference type="SUPFAM" id="SSF47933">
    <property type="entry name" value="ERP29 C domain-like"/>
    <property type="match status" value="1"/>
</dbReference>
<dbReference type="PANTHER" id="PTHR12211:SF0">
    <property type="entry name" value="ENDOPLASMIC RETICULUM RESIDENT PROTEIN 29"/>
    <property type="match status" value="1"/>
</dbReference>
<dbReference type="InterPro" id="IPR017937">
    <property type="entry name" value="Thioredoxin_CS"/>
</dbReference>
<keyword evidence="3" id="KW-1185">Reference proteome</keyword>
<evidence type="ECO:0000313" key="2">
    <source>
        <dbReference type="EMBL" id="KAK8885347.1"/>
    </source>
</evidence>
<dbReference type="Gene3D" id="3.40.30.10">
    <property type="entry name" value="Glutaredoxin"/>
    <property type="match status" value="2"/>
</dbReference>
<reference evidence="2 3" key="1">
    <citation type="submission" date="2024-04" db="EMBL/GenBank/DDBJ databases">
        <title>Tritrichomonas musculus Genome.</title>
        <authorList>
            <person name="Alves-Ferreira E."/>
            <person name="Grigg M."/>
            <person name="Lorenzi H."/>
            <person name="Galac M."/>
        </authorList>
    </citation>
    <scope>NUCLEOTIDE SEQUENCE [LARGE SCALE GENOMIC DNA]</scope>
    <source>
        <strain evidence="2 3">EAF2021</strain>
    </source>
</reference>
<evidence type="ECO:0000313" key="3">
    <source>
        <dbReference type="Proteomes" id="UP001470230"/>
    </source>
</evidence>
<dbReference type="InterPro" id="IPR036356">
    <property type="entry name" value="ERp29_C_sf"/>
</dbReference>
<dbReference type="Proteomes" id="UP001470230">
    <property type="component" value="Unassembled WGS sequence"/>
</dbReference>
<organism evidence="2 3">
    <name type="scientific">Tritrichomonas musculus</name>
    <dbReference type="NCBI Taxonomy" id="1915356"/>
    <lineage>
        <taxon>Eukaryota</taxon>
        <taxon>Metamonada</taxon>
        <taxon>Parabasalia</taxon>
        <taxon>Tritrichomonadida</taxon>
        <taxon>Tritrichomonadidae</taxon>
        <taxon>Tritrichomonas</taxon>
    </lineage>
</organism>
<dbReference type="SUPFAM" id="SSF52833">
    <property type="entry name" value="Thioredoxin-like"/>
    <property type="match status" value="2"/>
</dbReference>
<dbReference type="InterPro" id="IPR016855">
    <property type="entry name" value="ERp29"/>
</dbReference>
<feature type="domain" description="Thioredoxin" evidence="1">
    <location>
        <begin position="119"/>
        <end position="264"/>
    </location>
</feature>
<sequence length="341" mass="39639">MITFLFISSAFCSFPYKILTPDNFDTVINGPIPTIVRYFTEHRKYSLVLDEQYNYVGQMFEGIDGINVAAMNCGKYRHFCYKMGVSMTPVIKLYTKEAVYEYEGGMSHESIARWATGITKVHPRDLVYTLRQPNGRVFNEILNTTHCVFVMFYNPWCVACKKFLPHMREVAEAFKYDDRVQIVANDVDLYKFYNWDFDLKSFPDCRLYCKDETDPITFSGKKTAEDLIDFINDYCGTQRGLNGRLNSEAGVIDEVSQIVEDYLTKGKKPHYISDMEQVEGTSYYVWVMKTIAEKGNDFIFTEKKRLNDMLNSNTLSPDKIDEFQVRLNILSVFASYIDENE</sequence>
<dbReference type="InterPro" id="IPR036249">
    <property type="entry name" value="Thioredoxin-like_sf"/>
</dbReference>
<dbReference type="Pfam" id="PF07749">
    <property type="entry name" value="ERp29"/>
    <property type="match status" value="1"/>
</dbReference>